<evidence type="ECO:0000256" key="1">
    <source>
        <dbReference type="SAM" id="SignalP"/>
    </source>
</evidence>
<protein>
    <recommendedName>
        <fullName evidence="4">Spore coat protein U domain-containing protein</fullName>
    </recommendedName>
</protein>
<feature type="chain" id="PRO_5041344986" description="Spore coat protein U domain-containing protein" evidence="1">
    <location>
        <begin position="34"/>
        <end position="303"/>
    </location>
</feature>
<name>A0AA48I4U9_9ALTE</name>
<gene>
    <name evidence="2" type="ORF">MACH26_14760</name>
</gene>
<organism evidence="2 3">
    <name type="scientific">Planctobacterium marinum</name>
    <dbReference type="NCBI Taxonomy" id="1631968"/>
    <lineage>
        <taxon>Bacteria</taxon>
        <taxon>Pseudomonadati</taxon>
        <taxon>Pseudomonadota</taxon>
        <taxon>Gammaproteobacteria</taxon>
        <taxon>Alteromonadales</taxon>
        <taxon>Alteromonadaceae</taxon>
        <taxon>Planctobacterium</taxon>
    </lineage>
</organism>
<accession>A0AA48I4U9</accession>
<sequence>MKTKATVITTIKQLAILASLALCSGVSSFSSYGNSYYYDFCPTEFTVNTDTLAWQANRNNLQTIPIQVNFSKRTDTCVTHILFYTDNNTSLVLSNGTDDIETDLVDRQRNFYAQYSIDGRIAWAVPIYRKKRLKVWAQLRTTEAQIAGNYTGITSVVASYYGYHISPEVWTSVNAEVPSILDVSVPTSGAVSGSGSYYYVELGTLYNGSSANWQINIYSNVHYNVNVASENRGLKHESSNALIPYTVEMDGTVFDAASGYSKGYTNYNPLSTSSIPFKVNVTDVDFKPAGRYIDNLIVTVSAR</sequence>
<proteinExistence type="predicted"/>
<dbReference type="EMBL" id="AP027272">
    <property type="protein sequence ID" value="BDX05955.1"/>
    <property type="molecule type" value="Genomic_DNA"/>
</dbReference>
<dbReference type="KEGG" id="pmaw:MACH26_14760"/>
<dbReference type="RefSeq" id="WP_338291973.1">
    <property type="nucleotide sequence ID" value="NZ_AP027272.1"/>
</dbReference>
<evidence type="ECO:0008006" key="4">
    <source>
        <dbReference type="Google" id="ProtNLM"/>
    </source>
</evidence>
<evidence type="ECO:0000313" key="2">
    <source>
        <dbReference type="EMBL" id="BDX05955.1"/>
    </source>
</evidence>
<evidence type="ECO:0000313" key="3">
    <source>
        <dbReference type="Proteomes" id="UP001333710"/>
    </source>
</evidence>
<dbReference type="AlphaFoldDB" id="A0AA48I4U9"/>
<feature type="signal peptide" evidence="1">
    <location>
        <begin position="1"/>
        <end position="33"/>
    </location>
</feature>
<dbReference type="Proteomes" id="UP001333710">
    <property type="component" value="Chromosome"/>
</dbReference>
<reference evidence="2" key="1">
    <citation type="submission" date="2023-01" db="EMBL/GenBank/DDBJ databases">
        <title>Complete genome sequence of Planctobacterium marinum strain Dej080120_11.</title>
        <authorList>
            <person name="Ueki S."/>
            <person name="Maruyama F."/>
        </authorList>
    </citation>
    <scope>NUCLEOTIDE SEQUENCE</scope>
    <source>
        <strain evidence="2">Dej080120_11</strain>
    </source>
</reference>
<keyword evidence="1" id="KW-0732">Signal</keyword>
<keyword evidence="3" id="KW-1185">Reference proteome</keyword>